<dbReference type="RefSeq" id="WP_189577411.1">
    <property type="nucleotide sequence ID" value="NZ_BMXV01000006.1"/>
</dbReference>
<dbReference type="EC" id="3.1.3.18" evidence="4"/>
<evidence type="ECO:0000256" key="4">
    <source>
        <dbReference type="ARBA" id="ARBA00013078"/>
    </source>
</evidence>
<reference evidence="8" key="1">
    <citation type="journal article" date="2019" name="Int. J. Syst. Evol. Microbiol.">
        <title>The Global Catalogue of Microorganisms (GCM) 10K type strain sequencing project: providing services to taxonomists for standard genome sequencing and annotation.</title>
        <authorList>
            <consortium name="The Broad Institute Genomics Platform"/>
            <consortium name="The Broad Institute Genome Sequencing Center for Infectious Disease"/>
            <person name="Wu L."/>
            <person name="Ma J."/>
        </authorList>
    </citation>
    <scope>NUCLEOTIDE SEQUENCE [LARGE SCALE GENOMIC DNA]</scope>
    <source>
        <strain evidence="8">KCTC 22280</strain>
    </source>
</reference>
<comment type="caution">
    <text evidence="7">The sequence shown here is derived from an EMBL/GenBank/DDBJ whole genome shotgun (WGS) entry which is preliminary data.</text>
</comment>
<comment type="pathway">
    <text evidence="2">Organic acid metabolism; glycolate biosynthesis; glycolate from 2-phosphoglycolate: step 1/1.</text>
</comment>
<dbReference type="PANTHER" id="PTHR43434">
    <property type="entry name" value="PHOSPHOGLYCOLATE PHOSPHATASE"/>
    <property type="match status" value="1"/>
</dbReference>
<dbReference type="Gene3D" id="3.40.50.1000">
    <property type="entry name" value="HAD superfamily/HAD-like"/>
    <property type="match status" value="1"/>
</dbReference>
<evidence type="ECO:0000313" key="8">
    <source>
        <dbReference type="Proteomes" id="UP000601597"/>
    </source>
</evidence>
<dbReference type="PANTHER" id="PTHR43434:SF1">
    <property type="entry name" value="PHOSPHOGLYCOLATE PHOSPHATASE"/>
    <property type="match status" value="1"/>
</dbReference>
<keyword evidence="5" id="KW-0479">Metal-binding</keyword>
<dbReference type="EMBL" id="BMXV01000006">
    <property type="protein sequence ID" value="GGY79062.1"/>
    <property type="molecule type" value="Genomic_DNA"/>
</dbReference>
<protein>
    <recommendedName>
        <fullName evidence="4">phosphoglycolate phosphatase</fullName>
        <ecNumber evidence="4">3.1.3.18</ecNumber>
    </recommendedName>
</protein>
<proteinExistence type="inferred from homology"/>
<comment type="catalytic activity">
    <reaction evidence="1">
        <text>2-phosphoglycolate + H2O = glycolate + phosphate</text>
        <dbReference type="Rhea" id="RHEA:14369"/>
        <dbReference type="ChEBI" id="CHEBI:15377"/>
        <dbReference type="ChEBI" id="CHEBI:29805"/>
        <dbReference type="ChEBI" id="CHEBI:43474"/>
        <dbReference type="ChEBI" id="CHEBI:58033"/>
        <dbReference type="EC" id="3.1.3.18"/>
    </reaction>
</comment>
<gene>
    <name evidence="7" type="ORF">GCM10007071_28100</name>
</gene>
<dbReference type="SUPFAM" id="SSF56784">
    <property type="entry name" value="HAD-like"/>
    <property type="match status" value="1"/>
</dbReference>
<dbReference type="InterPro" id="IPR023214">
    <property type="entry name" value="HAD_sf"/>
</dbReference>
<dbReference type="InterPro" id="IPR050155">
    <property type="entry name" value="HAD-like_hydrolase_sf"/>
</dbReference>
<evidence type="ECO:0000256" key="6">
    <source>
        <dbReference type="ARBA" id="ARBA00023277"/>
    </source>
</evidence>
<evidence type="ECO:0000256" key="2">
    <source>
        <dbReference type="ARBA" id="ARBA00004818"/>
    </source>
</evidence>
<sequence length="218" mass="24242">MVDLASYRTWVFDCDGVLLNSNKVKTDAFFRAAEPYGRDKAYALVDYHIRHGGISRYVKFHLFLSDIVGHEKIDEGELGELLDHYASHVRQGLLDCDVASGLTRLRELTSSAGWLVVSGGDQAELRSVFGERGLADLFDGGIYGSPDTKDEILTRTLNEGILRRPGVFVGDSQYDIEAATRAGLDFIFLRRWSESGFDFADATVKLEGIDSIVARLQQ</sequence>
<dbReference type="InterPro" id="IPR023198">
    <property type="entry name" value="PGP-like_dom2"/>
</dbReference>
<evidence type="ECO:0000256" key="3">
    <source>
        <dbReference type="ARBA" id="ARBA00006171"/>
    </source>
</evidence>
<keyword evidence="8" id="KW-1185">Reference proteome</keyword>
<evidence type="ECO:0000313" key="7">
    <source>
        <dbReference type="EMBL" id="GGY79062.1"/>
    </source>
</evidence>
<dbReference type="CDD" id="cd01427">
    <property type="entry name" value="HAD_like"/>
    <property type="match status" value="1"/>
</dbReference>
<comment type="similarity">
    <text evidence="3">Belongs to the HAD-like hydrolase superfamily. CbbY/CbbZ/Gph/YieH family.</text>
</comment>
<dbReference type="SFLD" id="SFLDG01129">
    <property type="entry name" value="C1.5:_HAD__Beta-PGM__Phosphata"/>
    <property type="match status" value="1"/>
</dbReference>
<accession>A0ABQ3B5F3</accession>
<dbReference type="Pfam" id="PF00702">
    <property type="entry name" value="Hydrolase"/>
    <property type="match status" value="1"/>
</dbReference>
<evidence type="ECO:0000256" key="5">
    <source>
        <dbReference type="ARBA" id="ARBA00022723"/>
    </source>
</evidence>
<dbReference type="SFLD" id="SFLDS00003">
    <property type="entry name" value="Haloacid_Dehalogenase"/>
    <property type="match status" value="1"/>
</dbReference>
<keyword evidence="6" id="KW-0119">Carbohydrate metabolism</keyword>
<dbReference type="Proteomes" id="UP000601597">
    <property type="component" value="Unassembled WGS sequence"/>
</dbReference>
<evidence type="ECO:0000256" key="1">
    <source>
        <dbReference type="ARBA" id="ARBA00000830"/>
    </source>
</evidence>
<dbReference type="Gene3D" id="1.10.150.240">
    <property type="entry name" value="Putative phosphatase, domain 2"/>
    <property type="match status" value="1"/>
</dbReference>
<dbReference type="InterPro" id="IPR036412">
    <property type="entry name" value="HAD-like_sf"/>
</dbReference>
<name>A0ABQ3B5F3_9GAMM</name>
<organism evidence="7 8">
    <name type="scientific">Marinobacter zhanjiangensis</name>
    <dbReference type="NCBI Taxonomy" id="578215"/>
    <lineage>
        <taxon>Bacteria</taxon>
        <taxon>Pseudomonadati</taxon>
        <taxon>Pseudomonadota</taxon>
        <taxon>Gammaproteobacteria</taxon>
        <taxon>Pseudomonadales</taxon>
        <taxon>Marinobacteraceae</taxon>
        <taxon>Marinobacter</taxon>
    </lineage>
</organism>